<accession>S4YNN0</accession>
<dbReference type="HOGENOM" id="CLU_2496160_0_0_6"/>
<dbReference type="InterPro" id="IPR029044">
    <property type="entry name" value="Nucleotide-diphossugar_trans"/>
</dbReference>
<dbReference type="Gene3D" id="3.90.550.20">
    <property type="match status" value="1"/>
</dbReference>
<sequence>MKYKLSEINTSRDNKIPVPDIIHFVLVGDTNQANIEYVDIWKRTNKDKKIYFWCDKNSSQSNSLHDSIRDYVLCNEFENKKTLKYA</sequence>
<dbReference type="AlphaFoldDB" id="S4YNN0"/>
<evidence type="ECO:0000313" key="3">
    <source>
        <dbReference type="Proteomes" id="UP000014900"/>
    </source>
</evidence>
<protein>
    <recommendedName>
        <fullName evidence="1">GT44 domain-containing protein</fullName>
    </recommendedName>
</protein>
<dbReference type="Pfam" id="PF12919">
    <property type="entry name" value="TcdA_TcdB"/>
    <property type="match status" value="1"/>
</dbReference>
<dbReference type="Proteomes" id="UP000014900">
    <property type="component" value="Chromosome"/>
</dbReference>
<dbReference type="EMBL" id="CP006566">
    <property type="protein sequence ID" value="AGP46887.1"/>
    <property type="molecule type" value="Genomic_DNA"/>
</dbReference>
<dbReference type="RefSeq" id="WP_020438684.1">
    <property type="nucleotide sequence ID" value="NC_021659.1"/>
</dbReference>
<gene>
    <name evidence="2" type="ORF">M621_06985</name>
</gene>
<dbReference type="InterPro" id="IPR024770">
    <property type="entry name" value="TcdA/TcdB_cat"/>
</dbReference>
<reference evidence="2 3" key="1">
    <citation type="journal article" date="2013" name="Genome Announc.">
        <title>Genome Sequence of Serratia plymuthica Strain S13, an Endophyte with Germination- and Plant-Growth-Promoting Activity from the Flower of Styrian Oil Pumpkin.</title>
        <authorList>
            <person name="Muller H."/>
            <person name="Furnkranz M."/>
            <person name="Grube M."/>
            <person name="Berg G."/>
        </authorList>
    </citation>
    <scope>NUCLEOTIDE SEQUENCE [LARGE SCALE GENOMIC DNA]</scope>
    <source>
        <strain evidence="2">S13</strain>
    </source>
</reference>
<name>S4YNN0_SERPL</name>
<feature type="domain" description="GT44" evidence="1">
    <location>
        <begin position="21"/>
        <end position="69"/>
    </location>
</feature>
<evidence type="ECO:0000313" key="2">
    <source>
        <dbReference type="EMBL" id="AGP46887.1"/>
    </source>
</evidence>
<proteinExistence type="predicted"/>
<organism evidence="2 3">
    <name type="scientific">Serratia plymuthica S13</name>
    <dbReference type="NCBI Taxonomy" id="1348660"/>
    <lineage>
        <taxon>Bacteria</taxon>
        <taxon>Pseudomonadati</taxon>
        <taxon>Pseudomonadota</taxon>
        <taxon>Gammaproteobacteria</taxon>
        <taxon>Enterobacterales</taxon>
        <taxon>Yersiniaceae</taxon>
        <taxon>Serratia</taxon>
    </lineage>
</organism>
<dbReference type="GO" id="GO:0016757">
    <property type="term" value="F:glycosyltransferase activity"/>
    <property type="evidence" value="ECO:0007669"/>
    <property type="project" value="InterPro"/>
</dbReference>
<evidence type="ECO:0000259" key="1">
    <source>
        <dbReference type="Pfam" id="PF12919"/>
    </source>
</evidence>
<dbReference type="SUPFAM" id="SSF53448">
    <property type="entry name" value="Nucleotide-diphospho-sugar transferases"/>
    <property type="match status" value="1"/>
</dbReference>
<dbReference type="KEGG" id="sry:M621_06985"/>